<organism evidence="3 5">
    <name type="scientific">Shewanella fidelis</name>
    <dbReference type="NCBI Taxonomy" id="173509"/>
    <lineage>
        <taxon>Bacteria</taxon>
        <taxon>Pseudomonadati</taxon>
        <taxon>Pseudomonadota</taxon>
        <taxon>Gammaproteobacteria</taxon>
        <taxon>Alteromonadales</taxon>
        <taxon>Shewanellaceae</taxon>
        <taxon>Shewanella</taxon>
    </lineage>
</organism>
<evidence type="ECO:0000313" key="4">
    <source>
        <dbReference type="EMBL" id="MDW4822510.1"/>
    </source>
</evidence>
<dbReference type="EMBL" id="JAPMLD010000001">
    <property type="protein sequence ID" value="MDW4822510.1"/>
    <property type="molecule type" value="Genomic_DNA"/>
</dbReference>
<dbReference type="Gene3D" id="3.30.9.10">
    <property type="entry name" value="D-Amino Acid Oxidase, subunit A, domain 2"/>
    <property type="match status" value="1"/>
</dbReference>
<reference evidence="3" key="2">
    <citation type="submission" date="2022-11" db="EMBL/GenBank/DDBJ databases">
        <title>Prophages regulate Shewanella fidelis motility and biofilm formation: implications for gut colonization dynamics in Ciona robusta.</title>
        <authorList>
            <person name="Natarajan O."/>
            <person name="Gibboney S.L."/>
            <person name="Young M.N."/>
            <person name="Lim S.J."/>
            <person name="Pluta N."/>
            <person name="Atkinson C.G.F."/>
            <person name="Leigh B.A."/>
            <person name="Liberti A."/>
            <person name="Kees E."/>
            <person name="Breitbart M."/>
            <person name="Gralnick J."/>
            <person name="Dishaw L.J."/>
        </authorList>
    </citation>
    <scope>NUCLEOTIDE SEQUENCE</scope>
    <source>
        <strain evidence="3">3313</strain>
    </source>
</reference>
<feature type="domain" description="FAD dependent oxidoreductase" evidence="2">
    <location>
        <begin position="5"/>
        <end position="311"/>
    </location>
</feature>
<evidence type="ECO:0000313" key="6">
    <source>
        <dbReference type="Proteomes" id="UP001271263"/>
    </source>
</evidence>
<gene>
    <name evidence="3" type="ORF">OS133_12410</name>
    <name evidence="4" type="ORF">OS134_00270</name>
</gene>
<keyword evidence="6" id="KW-1185">Reference proteome</keyword>
<name>A0AAW8NMJ5_9GAMM</name>
<protein>
    <submittedName>
        <fullName evidence="3">FAD-dependent oxidoreductase</fullName>
    </submittedName>
</protein>
<sequence>MKSSVAIIGGGFFGLYIARHMAQRGFQVDLFEKEKEGMLRSSYVNQARIHNGYHYPRSILTASRSHESFARFCHDFDRCVVNDFEKYYAIGKKLGKVSANQFSRFCAAVDIRCDQAPLKVRKLFNPLLVEEVFSVDEYAFDFIKLREQMLEKLTGTDVNIQYESFVNNVEFIDENCLRLNVISSSNHVKANKEYEHVFNCTYASINHINSSSGIKAIPLIHELTEMVLVDPPEELKNLGITLMCGPFFSVMPFPSTPYHSTTHVRYTPREEYDDSSKIIGLNSRGELDNLSSTAWPYIINDVCRYIPSMENSVYKKSLWDVKTILPSSSNDDSRPILFKPNHAEIKGYHCIMGGKIDNVFDAVDCIDREVLGL</sequence>
<reference evidence="4 6" key="1">
    <citation type="journal article" date="2022" name="bioRxiv">
        <title>Prophages regulate Shewanella fidelis 3313 motility and biofilm formation: implications for gut colonization dynamics in Ciona robusta.</title>
        <authorList>
            <person name="Natarajan O."/>
            <person name="Gibboney S.L."/>
            <person name="Young M.N."/>
            <person name="Lim S.J."/>
            <person name="Pluta N."/>
            <person name="Atkinson C.G."/>
            <person name="Leigh B.A."/>
            <person name="Liberti A."/>
            <person name="Kees E.D."/>
            <person name="Breitbart M."/>
            <person name="Gralnick J.A."/>
            <person name="Dishaw L.J."/>
        </authorList>
    </citation>
    <scope>NUCLEOTIDE SEQUENCE [LARGE SCALE GENOMIC DNA]</scope>
    <source>
        <strain evidence="4 6">JG4066</strain>
    </source>
</reference>
<dbReference type="InterPro" id="IPR036188">
    <property type="entry name" value="FAD/NAD-bd_sf"/>
</dbReference>
<evidence type="ECO:0000313" key="5">
    <source>
        <dbReference type="Proteomes" id="UP001259340"/>
    </source>
</evidence>
<proteinExistence type="predicted"/>
<dbReference type="SUPFAM" id="SSF51905">
    <property type="entry name" value="FAD/NAD(P)-binding domain"/>
    <property type="match status" value="1"/>
</dbReference>
<accession>A0AAW8NMJ5</accession>
<evidence type="ECO:0000259" key="2">
    <source>
        <dbReference type="Pfam" id="PF01266"/>
    </source>
</evidence>
<dbReference type="RefSeq" id="WP_310655033.1">
    <property type="nucleotide sequence ID" value="NZ_JAPMLA010000008.1"/>
</dbReference>
<evidence type="ECO:0000256" key="1">
    <source>
        <dbReference type="ARBA" id="ARBA00023002"/>
    </source>
</evidence>
<comment type="caution">
    <text evidence="3">The sequence shown here is derived from an EMBL/GenBank/DDBJ whole genome shotgun (WGS) entry which is preliminary data.</text>
</comment>
<dbReference type="Gene3D" id="3.50.50.60">
    <property type="entry name" value="FAD/NAD(P)-binding domain"/>
    <property type="match status" value="1"/>
</dbReference>
<dbReference type="Proteomes" id="UP001259340">
    <property type="component" value="Unassembled WGS sequence"/>
</dbReference>
<dbReference type="EMBL" id="JAPMLE010000001">
    <property type="protein sequence ID" value="MDR8524428.1"/>
    <property type="molecule type" value="Genomic_DNA"/>
</dbReference>
<keyword evidence="1" id="KW-0560">Oxidoreductase</keyword>
<dbReference type="Proteomes" id="UP001271263">
    <property type="component" value="Unassembled WGS sequence"/>
</dbReference>
<dbReference type="AlphaFoldDB" id="A0AAW8NMJ5"/>
<dbReference type="Pfam" id="PF01266">
    <property type="entry name" value="DAO"/>
    <property type="match status" value="1"/>
</dbReference>
<evidence type="ECO:0000313" key="3">
    <source>
        <dbReference type="EMBL" id="MDR8524428.1"/>
    </source>
</evidence>
<dbReference type="InterPro" id="IPR006076">
    <property type="entry name" value="FAD-dep_OxRdtase"/>
</dbReference>
<dbReference type="GO" id="GO:0016491">
    <property type="term" value="F:oxidoreductase activity"/>
    <property type="evidence" value="ECO:0007669"/>
    <property type="project" value="UniProtKB-KW"/>
</dbReference>